<dbReference type="RefSeq" id="WP_378403116.1">
    <property type="nucleotide sequence ID" value="NZ_JBHTCS010000009.1"/>
</dbReference>
<dbReference type="Proteomes" id="UP001596484">
    <property type="component" value="Unassembled WGS sequence"/>
</dbReference>
<protein>
    <submittedName>
        <fullName evidence="2">Type VII secretion-associated protein</fullName>
    </submittedName>
</protein>
<keyword evidence="3" id="KW-1185">Reference proteome</keyword>
<dbReference type="InterPro" id="IPR023840">
    <property type="entry name" value="T7SS_Rv3446c"/>
</dbReference>
<feature type="compositionally biased region" description="Basic and acidic residues" evidence="1">
    <location>
        <begin position="133"/>
        <end position="148"/>
    </location>
</feature>
<dbReference type="Gene3D" id="3.30.420.40">
    <property type="match status" value="2"/>
</dbReference>
<gene>
    <name evidence="2" type="ORF">ACFQS9_07715</name>
</gene>
<accession>A0ABW2RVH4</accession>
<comment type="caution">
    <text evidence="2">The sequence shown here is derived from an EMBL/GenBank/DDBJ whole genome shotgun (WGS) entry which is preliminary data.</text>
</comment>
<proteinExistence type="predicted"/>
<feature type="region of interest" description="Disordered" evidence="1">
    <location>
        <begin position="128"/>
        <end position="148"/>
    </location>
</feature>
<reference evidence="3" key="1">
    <citation type="journal article" date="2019" name="Int. J. Syst. Evol. Microbiol.">
        <title>The Global Catalogue of Microorganisms (GCM) 10K type strain sequencing project: providing services to taxonomists for standard genome sequencing and annotation.</title>
        <authorList>
            <consortium name="The Broad Institute Genomics Platform"/>
            <consortium name="The Broad Institute Genome Sequencing Center for Infectious Disease"/>
            <person name="Wu L."/>
            <person name="Ma J."/>
        </authorList>
    </citation>
    <scope>NUCLEOTIDE SEQUENCE [LARGE SCALE GENOMIC DNA]</scope>
    <source>
        <strain evidence="3">ICMP 19430</strain>
    </source>
</reference>
<organism evidence="2 3">
    <name type="scientific">Rhodococcus daqingensis</name>
    <dbReference type="NCBI Taxonomy" id="2479363"/>
    <lineage>
        <taxon>Bacteria</taxon>
        <taxon>Bacillati</taxon>
        <taxon>Actinomycetota</taxon>
        <taxon>Actinomycetes</taxon>
        <taxon>Mycobacteriales</taxon>
        <taxon>Nocardiaceae</taxon>
        <taxon>Rhodococcus</taxon>
    </lineage>
</organism>
<name>A0ABW2RVH4_9NOCA</name>
<evidence type="ECO:0000256" key="1">
    <source>
        <dbReference type="SAM" id="MobiDB-lite"/>
    </source>
</evidence>
<evidence type="ECO:0000313" key="3">
    <source>
        <dbReference type="Proteomes" id="UP001596484"/>
    </source>
</evidence>
<evidence type="ECO:0000313" key="2">
    <source>
        <dbReference type="EMBL" id="MFC7447776.1"/>
    </source>
</evidence>
<dbReference type="EMBL" id="JBHTCS010000009">
    <property type="protein sequence ID" value="MFC7447776.1"/>
    <property type="molecule type" value="Genomic_DNA"/>
</dbReference>
<dbReference type="NCBIfam" id="TIGR03931">
    <property type="entry name" value="T7SS_Rv3446c"/>
    <property type="match status" value="1"/>
</dbReference>
<sequence>MQFGERAFVSGIADPEFFEPYPIRFVDDDYLALGDRVFPIDEVLAGVLRHAATGTGMRTTPDLMVLTHPANWGLGRRRTLVKAGRGLGKEVVLISVAAALARSPQEQVPAGSAVLEVGFLDATASVPGADGEDCVHRPDHGSSDLRDSPDTVSEVVAVLRELCPERPPRVLVTGELPGTTGLSIVDAVEAAWDLPVVVRTIPGSAVAAGALARGLELPPRVPEAVLALAPGVRQSWWDRFGRWVPLGAAGLLVVAATAAVVVVGRGTDPPARAEVQEPASARAGRASVTVPRGWRDRGERSEVTRVELVPENGMAARILVVAQELAPGADLDAVAQTLRSRAALRPAVFGALERAEVGTRPGLVYREKPDPDSEVRWSVFVEDGLQVSVGCQISPDRWLDLASACEQAVHSTSVADG</sequence>